<name>A0AAE3NY34_9RHOB</name>
<evidence type="ECO:0008006" key="4">
    <source>
        <dbReference type="Google" id="ProtNLM"/>
    </source>
</evidence>
<gene>
    <name evidence="2" type="ORF">P1J78_23980</name>
</gene>
<dbReference type="AlphaFoldDB" id="A0AAE3NY34"/>
<sequence length="86" mass="9363">MPVRLSLFAAFLLALAGPAAAWPQFANETGAECAFCHQGPPANKVFTQQGQEYRQYLINQGRLPGCKKIPAYDANGNYLGEIEQCS</sequence>
<evidence type="ECO:0000313" key="3">
    <source>
        <dbReference type="Proteomes" id="UP001220964"/>
    </source>
</evidence>
<proteinExistence type="predicted"/>
<dbReference type="EMBL" id="JARGYC010000135">
    <property type="protein sequence ID" value="MDF0603779.1"/>
    <property type="molecule type" value="Genomic_DNA"/>
</dbReference>
<protein>
    <recommendedName>
        <fullName evidence="4">Cytochrome c domain-containing protein</fullName>
    </recommendedName>
</protein>
<accession>A0AAE3NY34</accession>
<comment type="caution">
    <text evidence="2">The sequence shown here is derived from an EMBL/GenBank/DDBJ whole genome shotgun (WGS) entry which is preliminary data.</text>
</comment>
<evidence type="ECO:0000256" key="1">
    <source>
        <dbReference type="SAM" id="SignalP"/>
    </source>
</evidence>
<keyword evidence="1" id="KW-0732">Signal</keyword>
<feature type="chain" id="PRO_5042091324" description="Cytochrome c domain-containing protein" evidence="1">
    <location>
        <begin position="22"/>
        <end position="86"/>
    </location>
</feature>
<dbReference type="Proteomes" id="UP001220964">
    <property type="component" value="Unassembled WGS sequence"/>
</dbReference>
<feature type="signal peptide" evidence="1">
    <location>
        <begin position="1"/>
        <end position="21"/>
    </location>
</feature>
<evidence type="ECO:0000313" key="2">
    <source>
        <dbReference type="EMBL" id="MDF0603779.1"/>
    </source>
</evidence>
<dbReference type="RefSeq" id="WP_275569890.1">
    <property type="nucleotide sequence ID" value="NZ_JARGYC010000135.1"/>
</dbReference>
<keyword evidence="3" id="KW-1185">Reference proteome</keyword>
<reference evidence="2" key="1">
    <citation type="submission" date="2023-03" db="EMBL/GenBank/DDBJ databases">
        <title>Multiphase analysis and comparison of six strains from genera Psychromarinibacter, Lutimaribacter, and Maritimibacter, including a novel species: Psychromarinibacter sediminicola sp. nov.</title>
        <authorList>
            <person name="Wang Y.-H."/>
            <person name="Ye M.-Q."/>
            <person name="Du Z.-J."/>
        </authorList>
    </citation>
    <scope>NUCLEOTIDE SEQUENCE</scope>
    <source>
        <strain evidence="2">C21-152</strain>
    </source>
</reference>
<organism evidence="2 3">
    <name type="scientific">Psychromarinibacter sediminicola</name>
    <dbReference type="NCBI Taxonomy" id="3033385"/>
    <lineage>
        <taxon>Bacteria</taxon>
        <taxon>Pseudomonadati</taxon>
        <taxon>Pseudomonadota</taxon>
        <taxon>Alphaproteobacteria</taxon>
        <taxon>Rhodobacterales</taxon>
        <taxon>Paracoccaceae</taxon>
        <taxon>Psychromarinibacter</taxon>
    </lineage>
</organism>